<comment type="caution">
    <text evidence="1">The sequence shown here is derived from an EMBL/GenBank/DDBJ whole genome shotgun (WGS) entry which is preliminary data.</text>
</comment>
<organism evidence="1 2">
    <name type="scientific">Marasmius oreades</name>
    <name type="common">fairy-ring Marasmius</name>
    <dbReference type="NCBI Taxonomy" id="181124"/>
    <lineage>
        <taxon>Eukaryota</taxon>
        <taxon>Fungi</taxon>
        <taxon>Dikarya</taxon>
        <taxon>Basidiomycota</taxon>
        <taxon>Agaricomycotina</taxon>
        <taxon>Agaricomycetes</taxon>
        <taxon>Agaricomycetidae</taxon>
        <taxon>Agaricales</taxon>
        <taxon>Marasmiineae</taxon>
        <taxon>Marasmiaceae</taxon>
        <taxon>Marasmius</taxon>
    </lineage>
</organism>
<dbReference type="OrthoDB" id="3027568at2759"/>
<dbReference type="EMBL" id="CM032190">
    <property type="protein sequence ID" value="KAG7086139.1"/>
    <property type="molecule type" value="Genomic_DNA"/>
</dbReference>
<protein>
    <submittedName>
        <fullName evidence="1">Uncharacterized protein</fullName>
    </submittedName>
</protein>
<reference evidence="1" key="1">
    <citation type="journal article" date="2021" name="Genome Biol. Evol.">
        <title>The assembled and annotated genome of the fairy-ring fungus Marasmius oreades.</title>
        <authorList>
            <person name="Hiltunen M."/>
            <person name="Ament-Velasquez S.L."/>
            <person name="Johannesson H."/>
        </authorList>
    </citation>
    <scope>NUCLEOTIDE SEQUENCE</scope>
    <source>
        <strain evidence="1">03SP1</strain>
    </source>
</reference>
<keyword evidence="2" id="KW-1185">Reference proteome</keyword>
<dbReference type="Proteomes" id="UP001049176">
    <property type="component" value="Chromosome 10"/>
</dbReference>
<dbReference type="KEGG" id="more:E1B28_002098"/>
<dbReference type="GeneID" id="66071174"/>
<name>A0A9P7RM78_9AGAR</name>
<proteinExistence type="predicted"/>
<evidence type="ECO:0000313" key="1">
    <source>
        <dbReference type="EMBL" id="KAG7086139.1"/>
    </source>
</evidence>
<dbReference type="AlphaFoldDB" id="A0A9P7RM78"/>
<sequence length="351" mass="40158">MGCRRWELWVDPKQGNIIHGVDGPFCSWQSFPLHFQFETPLSSIEILQEDLLLCFLAHFPQDRKLDKWVLDIFQSLSGFRQEHSPTDFQSSQPVVISTLTNSIIAVGSTVWRTGWPAYNVCGVQMHDGSTRFNAEDLKNNSVIESFLEPQAWLSQSSSIFYQHGILLDKDLSQYKLIVPHLTLYGSWHFEHQKSSNHDNKGFPYLFLLPTPVLPSSAITVECFWSYDETGKTHIPEHSYHSLGLPTKMQVHVNLTYMHYWSSTKVYTGIHQWQHDRGFNPETTDFACSLGYPVFKVTQPKLSQFEELDKDDTQPKTVALGLSNVLTTSNVQKDIKQGMGVTILVVSVLRYI</sequence>
<accession>A0A9P7RM78</accession>
<gene>
    <name evidence="1" type="ORF">E1B28_002098</name>
</gene>
<dbReference type="RefSeq" id="XP_043002610.1">
    <property type="nucleotide sequence ID" value="XM_043159012.1"/>
</dbReference>
<evidence type="ECO:0000313" key="2">
    <source>
        <dbReference type="Proteomes" id="UP001049176"/>
    </source>
</evidence>